<evidence type="ECO:0000256" key="5">
    <source>
        <dbReference type="ARBA" id="ARBA00022794"/>
    </source>
</evidence>
<dbReference type="GO" id="GO:0005813">
    <property type="term" value="C:centrosome"/>
    <property type="evidence" value="ECO:0007669"/>
    <property type="project" value="UniProtKB-SubCell"/>
</dbReference>
<comment type="caution">
    <text evidence="13">The sequence shown here is derived from an EMBL/GenBank/DDBJ whole genome shotgun (WGS) entry which is preliminary data.</text>
</comment>
<evidence type="ECO:0000256" key="8">
    <source>
        <dbReference type="ARBA" id="ARBA00023212"/>
    </source>
</evidence>
<proteinExistence type="inferred from homology"/>
<dbReference type="Gene3D" id="3.40.250.10">
    <property type="entry name" value="Rhodanese-like domain"/>
    <property type="match status" value="1"/>
</dbReference>
<protein>
    <recommendedName>
        <fullName evidence="12">Rhodanese domain-containing protein</fullName>
    </recommendedName>
</protein>
<comment type="similarity">
    <text evidence="10">Belongs to the CEP41 family.</text>
</comment>
<accession>A0A814BPS7</accession>
<feature type="domain" description="Rhodanese" evidence="12">
    <location>
        <begin position="162"/>
        <end position="259"/>
    </location>
</feature>
<keyword evidence="7" id="KW-0969">Cilium</keyword>
<evidence type="ECO:0000256" key="10">
    <source>
        <dbReference type="ARBA" id="ARBA00038465"/>
    </source>
</evidence>
<dbReference type="InterPro" id="IPR036873">
    <property type="entry name" value="Rhodanese-like_dom_sf"/>
</dbReference>
<feature type="compositionally biased region" description="Low complexity" evidence="11">
    <location>
        <begin position="268"/>
        <end position="279"/>
    </location>
</feature>
<keyword evidence="3" id="KW-0813">Transport</keyword>
<organism evidence="13 15">
    <name type="scientific">Adineta steineri</name>
    <dbReference type="NCBI Taxonomy" id="433720"/>
    <lineage>
        <taxon>Eukaryota</taxon>
        <taxon>Metazoa</taxon>
        <taxon>Spiralia</taxon>
        <taxon>Gnathifera</taxon>
        <taxon>Rotifera</taxon>
        <taxon>Eurotatoria</taxon>
        <taxon>Bdelloidea</taxon>
        <taxon>Adinetida</taxon>
        <taxon>Adinetidae</taxon>
        <taxon>Adineta</taxon>
    </lineage>
</organism>
<keyword evidence="6" id="KW-0653">Protein transport</keyword>
<evidence type="ECO:0000256" key="3">
    <source>
        <dbReference type="ARBA" id="ARBA00022448"/>
    </source>
</evidence>
<feature type="compositionally biased region" description="Polar residues" evidence="11">
    <location>
        <begin position="346"/>
        <end position="372"/>
    </location>
</feature>
<keyword evidence="4" id="KW-0963">Cytoplasm</keyword>
<keyword evidence="9" id="KW-0966">Cell projection</keyword>
<evidence type="ECO:0000256" key="4">
    <source>
        <dbReference type="ARBA" id="ARBA00022490"/>
    </source>
</evidence>
<dbReference type="EMBL" id="CAJOAZ010003319">
    <property type="protein sequence ID" value="CAF4000138.1"/>
    <property type="molecule type" value="Genomic_DNA"/>
</dbReference>
<dbReference type="EMBL" id="CAJNOG010000094">
    <property type="protein sequence ID" value="CAF0932327.1"/>
    <property type="molecule type" value="Genomic_DNA"/>
</dbReference>
<dbReference type="Proteomes" id="UP000663844">
    <property type="component" value="Unassembled WGS sequence"/>
</dbReference>
<dbReference type="PROSITE" id="PS50206">
    <property type="entry name" value="RHODANESE_3"/>
    <property type="match status" value="1"/>
</dbReference>
<dbReference type="InterPro" id="IPR051889">
    <property type="entry name" value="CEP41"/>
</dbReference>
<feature type="region of interest" description="Disordered" evidence="11">
    <location>
        <begin position="1"/>
        <end position="22"/>
    </location>
</feature>
<feature type="region of interest" description="Disordered" evidence="11">
    <location>
        <begin position="336"/>
        <end position="378"/>
    </location>
</feature>
<dbReference type="SUPFAM" id="SSF52821">
    <property type="entry name" value="Rhodanese/Cell cycle control phosphatase"/>
    <property type="match status" value="1"/>
</dbReference>
<dbReference type="Pfam" id="PF00581">
    <property type="entry name" value="Rhodanese"/>
    <property type="match status" value="1"/>
</dbReference>
<dbReference type="InterPro" id="IPR001763">
    <property type="entry name" value="Rhodanese-like_dom"/>
</dbReference>
<evidence type="ECO:0000313" key="15">
    <source>
        <dbReference type="Proteomes" id="UP000663845"/>
    </source>
</evidence>
<dbReference type="PANTHER" id="PTHR44390:SF1">
    <property type="entry name" value="CENTROSOMAL PROTEIN OF 41 KDA"/>
    <property type="match status" value="1"/>
</dbReference>
<reference evidence="13" key="1">
    <citation type="submission" date="2021-02" db="EMBL/GenBank/DDBJ databases">
        <authorList>
            <person name="Nowell W R."/>
        </authorList>
    </citation>
    <scope>NUCLEOTIDE SEQUENCE</scope>
</reference>
<dbReference type="GO" id="GO:0015031">
    <property type="term" value="P:protein transport"/>
    <property type="evidence" value="ECO:0007669"/>
    <property type="project" value="UniProtKB-KW"/>
</dbReference>
<keyword evidence="8" id="KW-0206">Cytoskeleton</keyword>
<evidence type="ECO:0000256" key="9">
    <source>
        <dbReference type="ARBA" id="ARBA00023273"/>
    </source>
</evidence>
<evidence type="ECO:0000256" key="6">
    <source>
        <dbReference type="ARBA" id="ARBA00022927"/>
    </source>
</evidence>
<dbReference type="Proteomes" id="UP000663845">
    <property type="component" value="Unassembled WGS sequence"/>
</dbReference>
<evidence type="ECO:0000256" key="2">
    <source>
        <dbReference type="ARBA" id="ARBA00004300"/>
    </source>
</evidence>
<dbReference type="GO" id="GO:0060271">
    <property type="term" value="P:cilium assembly"/>
    <property type="evidence" value="ECO:0007669"/>
    <property type="project" value="TreeGrafter"/>
</dbReference>
<keyword evidence="5" id="KW-0970">Cilium biogenesis/degradation</keyword>
<comment type="subcellular location">
    <subcellularLocation>
        <location evidence="1">Cytoplasm</location>
        <location evidence="1">Cytoskeleton</location>
        <location evidence="1">Cilium basal body</location>
    </subcellularLocation>
    <subcellularLocation>
        <location evidence="2">Cytoplasm</location>
        <location evidence="2">Cytoskeleton</location>
        <location evidence="2">Microtubule organizing center</location>
        <location evidence="2">Centrosome</location>
    </subcellularLocation>
</comment>
<evidence type="ECO:0000256" key="11">
    <source>
        <dbReference type="SAM" id="MobiDB-lite"/>
    </source>
</evidence>
<dbReference type="GO" id="GO:0036064">
    <property type="term" value="C:ciliary basal body"/>
    <property type="evidence" value="ECO:0007669"/>
    <property type="project" value="TreeGrafter"/>
</dbReference>
<feature type="compositionally biased region" description="Polar residues" evidence="11">
    <location>
        <begin position="299"/>
        <end position="310"/>
    </location>
</feature>
<evidence type="ECO:0000256" key="7">
    <source>
        <dbReference type="ARBA" id="ARBA00023069"/>
    </source>
</evidence>
<gene>
    <name evidence="13" type="ORF">JYZ213_LOCUS12243</name>
    <name evidence="14" type="ORF">OXD698_LOCUS29471</name>
</gene>
<dbReference type="SMART" id="SM00450">
    <property type="entry name" value="RHOD"/>
    <property type="match status" value="1"/>
</dbReference>
<sequence length="378" mass="42489">MSVITSKRIKTPMNPLDKRIPRNPKYENVQTTLDTGDSMTKFLKRNEELRASSKQQAGEIFKRMKISTLVQLIIQVSEINSVTTPKPTDFDPIASDRTLTDLDRPQTTDSQMSVETTRSTLQSVIRGVGEMDVNKNSQNRSSIITPITPKTPMSEHLNLEYDERPYLIVDLRDKDEFRTNHIVSAHHYPAAMLSRCSNNESRELLIYKNHKGKIIVLYDDDECIAPQAATIMMERGYNNIFLLSGGLKYAVHKFPRGLLTGTCPLSWTASSASRTSSSAKTKRPPSTATNRQEAPVGQSLASTIQPTQGPVVTFDTREQFTREDIEDLNQALEKILLPQDNRSRSSRPNTSASTTSSRFSMVSERSNFSNVSDKAWKP</sequence>
<dbReference type="PANTHER" id="PTHR44390">
    <property type="entry name" value="CENTROSOMAL PROTEIN OF 41 KDA"/>
    <property type="match status" value="1"/>
</dbReference>
<feature type="region of interest" description="Disordered" evidence="11">
    <location>
        <begin position="268"/>
        <end position="311"/>
    </location>
</feature>
<dbReference type="AlphaFoldDB" id="A0A814BPS7"/>
<evidence type="ECO:0000259" key="12">
    <source>
        <dbReference type="PROSITE" id="PS50206"/>
    </source>
</evidence>
<evidence type="ECO:0000256" key="1">
    <source>
        <dbReference type="ARBA" id="ARBA00004120"/>
    </source>
</evidence>
<dbReference type="CDD" id="cd00158">
    <property type="entry name" value="RHOD"/>
    <property type="match status" value="1"/>
</dbReference>
<name>A0A814BPS7_9BILA</name>
<evidence type="ECO:0000313" key="14">
    <source>
        <dbReference type="EMBL" id="CAF4000138.1"/>
    </source>
</evidence>
<evidence type="ECO:0000313" key="13">
    <source>
        <dbReference type="EMBL" id="CAF0932327.1"/>
    </source>
</evidence>